<organism evidence="3 4">
    <name type="scientific">Paenibacillus algicola</name>
    <dbReference type="NCBI Taxonomy" id="2565926"/>
    <lineage>
        <taxon>Bacteria</taxon>
        <taxon>Bacillati</taxon>
        <taxon>Bacillota</taxon>
        <taxon>Bacilli</taxon>
        <taxon>Bacillales</taxon>
        <taxon>Paenibacillaceae</taxon>
        <taxon>Paenibacillus</taxon>
    </lineage>
</organism>
<accession>A0A4P8XUJ4</accession>
<dbReference type="InterPro" id="IPR001173">
    <property type="entry name" value="Glyco_trans_2-like"/>
</dbReference>
<dbReference type="GO" id="GO:0016758">
    <property type="term" value="F:hexosyltransferase activity"/>
    <property type="evidence" value="ECO:0007669"/>
    <property type="project" value="UniProtKB-ARBA"/>
</dbReference>
<keyword evidence="3" id="KW-0808">Transferase</keyword>
<proteinExistence type="inferred from homology"/>
<feature type="domain" description="Glycosyltransferase 2-like" evidence="2">
    <location>
        <begin position="7"/>
        <end position="168"/>
    </location>
</feature>
<dbReference type="Proteomes" id="UP000300879">
    <property type="component" value="Chromosome"/>
</dbReference>
<dbReference type="CDD" id="cd04196">
    <property type="entry name" value="GT_2_like_d"/>
    <property type="match status" value="1"/>
</dbReference>
<dbReference type="SUPFAM" id="SSF53448">
    <property type="entry name" value="Nucleotide-diphospho-sugar transferases"/>
    <property type="match status" value="1"/>
</dbReference>
<evidence type="ECO:0000259" key="2">
    <source>
        <dbReference type="Pfam" id="PF00535"/>
    </source>
</evidence>
<reference evidence="3 4" key="1">
    <citation type="submission" date="2019-05" db="EMBL/GenBank/DDBJ databases">
        <authorList>
            <person name="Chen C."/>
        </authorList>
    </citation>
    <scope>NUCLEOTIDE SEQUENCE [LARGE SCALE GENOMIC DNA]</scope>
    <source>
        <strain evidence="3 4">HB172198</strain>
    </source>
</reference>
<dbReference type="AlphaFoldDB" id="A0A4P8XUJ4"/>
<dbReference type="Gene3D" id="3.90.550.10">
    <property type="entry name" value="Spore Coat Polysaccharide Biosynthesis Protein SpsA, Chain A"/>
    <property type="match status" value="1"/>
</dbReference>
<evidence type="ECO:0000313" key="4">
    <source>
        <dbReference type="Proteomes" id="UP000300879"/>
    </source>
</evidence>
<name>A0A4P8XUJ4_9BACL</name>
<sequence>MARKVQVLLSAYNGERYIQQQIESVMEQSWREVSLLIRDDGSSDGTLKVIQRLAEQYQGRITWVQGGNLGVIGSFFELLKMSDETADYYCFCDQDDVWLPHKVESAVERLESSVNCRTPAMMFTSVQLVDEQLREKGIWPKPPRREPSFYNALYENIAIGATITFNKEAWHLCQQYSYPNPSRLLMHDWWFYIMISAFGHVIYDHKPSMLYRQHGGNLVGGSNTISGRLKNKWRSFKKHFGRDLLLQQAKEFHIIYGAQLSDDMKQELQQWIAPRSSLAERIRYSHHSKLYRQSGLENIWFKLMVLIGKL</sequence>
<evidence type="ECO:0000256" key="1">
    <source>
        <dbReference type="ARBA" id="ARBA00006739"/>
    </source>
</evidence>
<dbReference type="PANTHER" id="PTHR22916:SF3">
    <property type="entry name" value="UDP-GLCNAC:BETAGAL BETA-1,3-N-ACETYLGLUCOSAMINYLTRANSFERASE-LIKE PROTEIN 1"/>
    <property type="match status" value="1"/>
</dbReference>
<gene>
    <name evidence="3" type="ORF">E6C60_3784</name>
</gene>
<dbReference type="OrthoDB" id="9802649at2"/>
<protein>
    <submittedName>
        <fullName evidence="3">Glycosyltransferase, group 2 family protein</fullName>
    </submittedName>
</protein>
<dbReference type="Pfam" id="PF00535">
    <property type="entry name" value="Glycos_transf_2"/>
    <property type="match status" value="1"/>
</dbReference>
<dbReference type="RefSeq" id="WP_138227189.1">
    <property type="nucleotide sequence ID" value="NZ_CP040396.1"/>
</dbReference>
<dbReference type="InterPro" id="IPR029044">
    <property type="entry name" value="Nucleotide-diphossugar_trans"/>
</dbReference>
<dbReference type="EMBL" id="CP040396">
    <property type="protein sequence ID" value="QCT04489.1"/>
    <property type="molecule type" value="Genomic_DNA"/>
</dbReference>
<dbReference type="KEGG" id="palo:E6C60_3784"/>
<dbReference type="PANTHER" id="PTHR22916">
    <property type="entry name" value="GLYCOSYLTRANSFERASE"/>
    <property type="match status" value="1"/>
</dbReference>
<comment type="similarity">
    <text evidence="1">Belongs to the glycosyltransferase 2 family.</text>
</comment>
<keyword evidence="4" id="KW-1185">Reference proteome</keyword>
<evidence type="ECO:0000313" key="3">
    <source>
        <dbReference type="EMBL" id="QCT04489.1"/>
    </source>
</evidence>